<dbReference type="GO" id="GO:0031640">
    <property type="term" value="P:killing of cells of another organism"/>
    <property type="evidence" value="ECO:0007669"/>
    <property type="project" value="UniProtKB-KW"/>
</dbReference>
<feature type="compositionally biased region" description="Polar residues" evidence="5">
    <location>
        <begin position="58"/>
        <end position="74"/>
    </location>
</feature>
<evidence type="ECO:0000256" key="2">
    <source>
        <dbReference type="ARBA" id="ARBA00022529"/>
    </source>
</evidence>
<feature type="region of interest" description="Disordered" evidence="5">
    <location>
        <begin position="306"/>
        <end position="330"/>
    </location>
</feature>
<feature type="domain" description="LysM" evidence="6">
    <location>
        <begin position="332"/>
        <end position="375"/>
    </location>
</feature>
<dbReference type="Gene3D" id="3.10.350.10">
    <property type="entry name" value="LysM domain"/>
    <property type="match status" value="7"/>
</dbReference>
<dbReference type="InterPro" id="IPR018392">
    <property type="entry name" value="LysM"/>
</dbReference>
<dbReference type="EMBL" id="FOHA01000006">
    <property type="protein sequence ID" value="SER81118.1"/>
    <property type="molecule type" value="Genomic_DNA"/>
</dbReference>
<feature type="region of interest" description="Disordered" evidence="5">
    <location>
        <begin position="597"/>
        <end position="617"/>
    </location>
</feature>
<dbReference type="Gene3D" id="4.10.80.30">
    <property type="entry name" value="DNA polymerase, domain 6"/>
    <property type="match status" value="1"/>
</dbReference>
<dbReference type="PANTHER" id="PTHR33734:SF22">
    <property type="entry name" value="MEMBRANE-BOUND LYTIC MUREIN TRANSGLYCOSYLASE D"/>
    <property type="match status" value="1"/>
</dbReference>
<dbReference type="SMART" id="SM00047">
    <property type="entry name" value="LYZ2"/>
    <property type="match status" value="1"/>
</dbReference>
<feature type="compositionally biased region" description="Low complexity" evidence="5">
    <location>
        <begin position="602"/>
        <end position="617"/>
    </location>
</feature>
<feature type="region of interest" description="Disordered" evidence="5">
    <location>
        <begin position="380"/>
        <end position="403"/>
    </location>
</feature>
<proteinExistence type="inferred from homology"/>
<feature type="compositionally biased region" description="Low complexity" evidence="5">
    <location>
        <begin position="536"/>
        <end position="547"/>
    </location>
</feature>
<feature type="region of interest" description="Disordered" evidence="5">
    <location>
        <begin position="452"/>
        <end position="476"/>
    </location>
</feature>
<feature type="domain" description="LysM" evidence="6">
    <location>
        <begin position="689"/>
        <end position="732"/>
    </location>
</feature>
<feature type="compositionally biased region" description="Low complexity" evidence="5">
    <location>
        <begin position="392"/>
        <end position="403"/>
    </location>
</feature>
<dbReference type="CDD" id="cd00118">
    <property type="entry name" value="LysM"/>
    <property type="match status" value="7"/>
</dbReference>
<feature type="domain" description="LysM" evidence="6">
    <location>
        <begin position="405"/>
        <end position="448"/>
    </location>
</feature>
<dbReference type="PROSITE" id="PS51782">
    <property type="entry name" value="LYSM"/>
    <property type="match status" value="7"/>
</dbReference>
<feature type="region of interest" description="Disordered" evidence="5">
    <location>
        <begin position="667"/>
        <end position="686"/>
    </location>
</feature>
<comment type="similarity">
    <text evidence="1">Belongs to the glycosyl hydrolase 73 family.</text>
</comment>
<dbReference type="GO" id="GO:0042742">
    <property type="term" value="P:defense response to bacterium"/>
    <property type="evidence" value="ECO:0007669"/>
    <property type="project" value="UniProtKB-KW"/>
</dbReference>
<dbReference type="SMART" id="SM00257">
    <property type="entry name" value="LysM"/>
    <property type="match status" value="7"/>
</dbReference>
<keyword evidence="8" id="KW-1185">Reference proteome</keyword>
<dbReference type="GO" id="GO:0008932">
    <property type="term" value="F:lytic endotransglycosylase activity"/>
    <property type="evidence" value="ECO:0007669"/>
    <property type="project" value="TreeGrafter"/>
</dbReference>
<keyword evidence="7" id="KW-0378">Hydrolase</keyword>
<evidence type="ECO:0000256" key="3">
    <source>
        <dbReference type="ARBA" id="ARBA00022638"/>
    </source>
</evidence>
<feature type="domain" description="LysM" evidence="6">
    <location>
        <begin position="478"/>
        <end position="521"/>
    </location>
</feature>
<feature type="compositionally biased region" description="Low complexity" evidence="5">
    <location>
        <begin position="465"/>
        <end position="476"/>
    </location>
</feature>
<dbReference type="Proteomes" id="UP000198948">
    <property type="component" value="Unassembled WGS sequence"/>
</dbReference>
<dbReference type="RefSeq" id="WP_245706245.1">
    <property type="nucleotide sequence ID" value="NZ_FOHA01000006.1"/>
</dbReference>
<accession>A0A1H9S871</accession>
<sequence>MKSRTERIIEDKQQLLAEKGANPIVKKSMTLISTTVVMGSFVLPTFSVLASANEAATTSQKNIENQADQETAASETPQTEEVVETVPETVVPTEQTQPEVTNETVSEEVTAETPVITEEQLEEVDIKETFSPEANYLAVERASMFRSTFAVNSFIDSISGSASQIAANNDLYASVMIAQAVLESAYGQSALASAPNYNLFGIKGYYNGQSVPMKTLEDDGRGNYYEIIAHFRKYPSYHQSLEDYAQVLKTGPSWNPNYYSGAWKSKTNSYKDATAWLTGRYATDTAYASKLNNLITTYNLTQYDTGSSNGGGNNNGGGTTTPPVTPPTTNGKTYTVVSGDSLWGIANKFNVTVAQLKAWNKLTSDTIIVGQKLIISATGGGNTGNNNGGGTTTPPVTTPPTTNGKTYTVAKGDSLWGIANKFGISVAQLKAWNKLSSDMIMVGQKLTVSATGGGNTGNNSGGGTTTPPVTTPPTTNGKTYTVAKGDSLWAIANKFGISVAQLKAWNKLSSDIIVIGQKLTVSANGGGNNNTGGGTTTPPVTTPPTTNGKTYTVAKGDSLWAIANKFGISVAQLKAWNKLSSDIIVIGQKLTVSANGGGNNNTGGTTTPPVTTPPATNGKTYTVAKGDSLWAIANKFGISVAQLKAWNKLSSDMIVIGQKLTVSANGGSNTNGGGTTTSPVTPPSATTNKTYQVAKGDSLWAIANKFKVTVAQIKTWNGLKSDIISIGQTLKVSQNGGSTTTPAPSKATTHKVVLGDSLWSIAHQFNTSVAKLKQMNNLKSDIIVIGQTLRVK</sequence>
<dbReference type="GO" id="GO:0004040">
    <property type="term" value="F:amidase activity"/>
    <property type="evidence" value="ECO:0007669"/>
    <property type="project" value="InterPro"/>
</dbReference>
<evidence type="ECO:0000313" key="7">
    <source>
        <dbReference type="EMBL" id="SER81118.1"/>
    </source>
</evidence>
<evidence type="ECO:0000259" key="6">
    <source>
        <dbReference type="PROSITE" id="PS51782"/>
    </source>
</evidence>
<evidence type="ECO:0000256" key="5">
    <source>
        <dbReference type="SAM" id="MobiDB-lite"/>
    </source>
</evidence>
<feature type="compositionally biased region" description="Gly residues" evidence="5">
    <location>
        <begin position="308"/>
        <end position="319"/>
    </location>
</feature>
<dbReference type="InterPro" id="IPR036779">
    <property type="entry name" value="LysM_dom_sf"/>
</dbReference>
<feature type="region of interest" description="Disordered" evidence="5">
    <location>
        <begin position="58"/>
        <end position="81"/>
    </location>
</feature>
<evidence type="ECO:0000313" key="8">
    <source>
        <dbReference type="Proteomes" id="UP000198948"/>
    </source>
</evidence>
<feature type="compositionally biased region" description="Low complexity" evidence="5">
    <location>
        <begin position="676"/>
        <end position="686"/>
    </location>
</feature>
<reference evidence="7 8" key="1">
    <citation type="submission" date="2016-10" db="EMBL/GenBank/DDBJ databases">
        <authorList>
            <person name="de Groot N.N."/>
        </authorList>
    </citation>
    <scope>NUCLEOTIDE SEQUENCE [LARGE SCALE GENOMIC DNA]</scope>
    <source>
        <strain evidence="7 8">DSM 13760</strain>
    </source>
</reference>
<evidence type="ECO:0000256" key="4">
    <source>
        <dbReference type="ARBA" id="ARBA00032108"/>
    </source>
</evidence>
<feature type="domain" description="LysM" evidence="6">
    <location>
        <begin position="619"/>
        <end position="662"/>
    </location>
</feature>
<dbReference type="PANTHER" id="PTHR33734">
    <property type="entry name" value="LYSM DOMAIN-CONTAINING GPI-ANCHORED PROTEIN 2"/>
    <property type="match status" value="1"/>
</dbReference>
<feature type="compositionally biased region" description="Gly residues" evidence="5">
    <location>
        <begin position="452"/>
        <end position="464"/>
    </location>
</feature>
<feature type="compositionally biased region" description="Gly residues" evidence="5">
    <location>
        <begin position="526"/>
        <end position="535"/>
    </location>
</feature>
<protein>
    <recommendedName>
        <fullName evidence="4">Peptidoglycan hydrolase</fullName>
    </recommendedName>
</protein>
<gene>
    <name evidence="7" type="ORF">SAMN04488559_106137</name>
</gene>
<feature type="domain" description="LysM" evidence="6">
    <location>
        <begin position="748"/>
        <end position="791"/>
    </location>
</feature>
<evidence type="ECO:0000256" key="1">
    <source>
        <dbReference type="ARBA" id="ARBA00010266"/>
    </source>
</evidence>
<dbReference type="InterPro" id="IPR002901">
    <property type="entry name" value="MGlyc_endo_b_GlcNAc-like_dom"/>
</dbReference>
<dbReference type="SUPFAM" id="SSF54106">
    <property type="entry name" value="LysM domain"/>
    <property type="match status" value="7"/>
</dbReference>
<name>A0A1H9S871_9LACT</name>
<dbReference type="AlphaFoldDB" id="A0A1H9S871"/>
<keyword evidence="2" id="KW-0929">Antimicrobial</keyword>
<organism evidence="7 8">
    <name type="scientific">Isobaculum melis</name>
    <dbReference type="NCBI Taxonomy" id="142588"/>
    <lineage>
        <taxon>Bacteria</taxon>
        <taxon>Bacillati</taxon>
        <taxon>Bacillota</taxon>
        <taxon>Bacilli</taxon>
        <taxon>Lactobacillales</taxon>
        <taxon>Carnobacteriaceae</taxon>
        <taxon>Isobaculum</taxon>
    </lineage>
</organism>
<feature type="region of interest" description="Disordered" evidence="5">
    <location>
        <begin position="526"/>
        <end position="547"/>
    </location>
</feature>
<dbReference type="Pfam" id="PF01476">
    <property type="entry name" value="LysM"/>
    <property type="match status" value="7"/>
</dbReference>
<dbReference type="Pfam" id="PF01832">
    <property type="entry name" value="Glucosaminidase"/>
    <property type="match status" value="1"/>
</dbReference>
<dbReference type="Gene3D" id="1.10.530.10">
    <property type="match status" value="1"/>
</dbReference>
<feature type="domain" description="LysM" evidence="6">
    <location>
        <begin position="549"/>
        <end position="592"/>
    </location>
</feature>
<dbReference type="STRING" id="142588.SAMN04488559_106137"/>
<keyword evidence="3" id="KW-0081">Bacteriolytic enzyme</keyword>
<feature type="compositionally biased region" description="Gly residues" evidence="5">
    <location>
        <begin position="380"/>
        <end position="391"/>
    </location>
</feature>